<feature type="transmembrane region" description="Helical" evidence="7">
    <location>
        <begin position="171"/>
        <end position="191"/>
    </location>
</feature>
<evidence type="ECO:0000256" key="4">
    <source>
        <dbReference type="ARBA" id="ARBA00022692"/>
    </source>
</evidence>
<feature type="transmembrane region" description="Helical" evidence="7">
    <location>
        <begin position="110"/>
        <end position="133"/>
    </location>
</feature>
<name>A0A6B8W8H1_9CORY</name>
<dbReference type="KEGG" id="cok:COCCU_01650"/>
<feature type="transmembrane region" description="Helical" evidence="7">
    <location>
        <begin position="140"/>
        <end position="165"/>
    </location>
</feature>
<dbReference type="GO" id="GO:0005886">
    <property type="term" value="C:plasma membrane"/>
    <property type="evidence" value="ECO:0007669"/>
    <property type="project" value="UniProtKB-SubCell"/>
</dbReference>
<proteinExistence type="inferred from homology"/>
<dbReference type="InterPro" id="IPR051311">
    <property type="entry name" value="DedA_domain"/>
</dbReference>
<dbReference type="PANTHER" id="PTHR42709">
    <property type="entry name" value="ALKALINE PHOSPHATASE LIKE PROTEIN"/>
    <property type="match status" value="1"/>
</dbReference>
<dbReference type="EMBL" id="CP046455">
    <property type="protein sequence ID" value="QGU06290.1"/>
    <property type="molecule type" value="Genomic_DNA"/>
</dbReference>
<keyword evidence="5 7" id="KW-1133">Transmembrane helix</keyword>
<comment type="subcellular location">
    <subcellularLocation>
        <location evidence="1">Cell membrane</location>
        <topology evidence="1">Multi-pass membrane protein</topology>
    </subcellularLocation>
</comment>
<evidence type="ECO:0000256" key="6">
    <source>
        <dbReference type="ARBA" id="ARBA00023136"/>
    </source>
</evidence>
<accession>A0A6B8W8H1</accession>
<dbReference type="InterPro" id="IPR032816">
    <property type="entry name" value="VTT_dom"/>
</dbReference>
<keyword evidence="6 7" id="KW-0472">Membrane</keyword>
<keyword evidence="10" id="KW-1185">Reference proteome</keyword>
<evidence type="ECO:0000256" key="7">
    <source>
        <dbReference type="SAM" id="Phobius"/>
    </source>
</evidence>
<dbReference type="AlphaFoldDB" id="A0A6B8W8H1"/>
<feature type="transmembrane region" description="Helical" evidence="7">
    <location>
        <begin position="17"/>
        <end position="35"/>
    </location>
</feature>
<evidence type="ECO:0000313" key="9">
    <source>
        <dbReference type="EMBL" id="QGU06290.1"/>
    </source>
</evidence>
<evidence type="ECO:0000313" key="10">
    <source>
        <dbReference type="Proteomes" id="UP000424462"/>
    </source>
</evidence>
<keyword evidence="3" id="KW-1003">Cell membrane</keyword>
<dbReference type="Pfam" id="PF09335">
    <property type="entry name" value="VTT_dom"/>
    <property type="match status" value="1"/>
</dbReference>
<comment type="similarity">
    <text evidence="2">Belongs to the DedA family.</text>
</comment>
<dbReference type="RefSeq" id="WP_156229869.1">
    <property type="nucleotide sequence ID" value="NZ_CP046455.1"/>
</dbReference>
<dbReference type="PANTHER" id="PTHR42709:SF6">
    <property type="entry name" value="UNDECAPRENYL PHOSPHATE TRANSPORTER A"/>
    <property type="match status" value="1"/>
</dbReference>
<sequence length="202" mass="22725">MSENFVSWVESLMTSDAFYPALSLVVLIDSLLPLIPSETVISLAGAWSGARGVPNLFLILLFATLAAIIGDNLCYFFGTRLIGVVNRIPGDSSRGKALKWARRNLNERDVSTIIIARFIPWARWFVTIILGSVGYSWRRFLLWDSIGAFIWAIQATFLGYLGGWLFQEQPLIGLVAGATFGIIFGLLLQYLQRRWQRSRPQH</sequence>
<feature type="transmembrane region" description="Helical" evidence="7">
    <location>
        <begin position="56"/>
        <end position="78"/>
    </location>
</feature>
<evidence type="ECO:0000256" key="1">
    <source>
        <dbReference type="ARBA" id="ARBA00004651"/>
    </source>
</evidence>
<evidence type="ECO:0000256" key="3">
    <source>
        <dbReference type="ARBA" id="ARBA00022475"/>
    </source>
</evidence>
<reference evidence="9 10" key="1">
    <citation type="submission" date="2019-11" db="EMBL/GenBank/DDBJ databases">
        <title>Complete genome sequence of Corynebacterium kalinowskii 1959, a novel Corynebacterium species isolated from soil of a small paddock in Vilsendorf, Germany.</title>
        <authorList>
            <person name="Schaffert L."/>
            <person name="Ruwe M."/>
            <person name="Milse J."/>
            <person name="Hanuschka K."/>
            <person name="Ortseifen V."/>
            <person name="Droste J."/>
            <person name="Brandt D."/>
            <person name="Schlueter L."/>
            <person name="Kutter Y."/>
            <person name="Vinke S."/>
            <person name="Viehoefer P."/>
            <person name="Jacob L."/>
            <person name="Luebke N.-C."/>
            <person name="Schulte-Berndt E."/>
            <person name="Hain C."/>
            <person name="Linder M."/>
            <person name="Schmidt P."/>
            <person name="Wollenschlaeger L."/>
            <person name="Luttermann T."/>
            <person name="Thieme E."/>
            <person name="Hassa J."/>
            <person name="Haak M."/>
            <person name="Wittchen M."/>
            <person name="Mentz A."/>
            <person name="Persicke M."/>
            <person name="Busche T."/>
            <person name="Ruckert C."/>
        </authorList>
    </citation>
    <scope>NUCLEOTIDE SEQUENCE [LARGE SCALE GENOMIC DNA]</scope>
    <source>
        <strain evidence="9 10">2039</strain>
    </source>
</reference>
<evidence type="ECO:0000259" key="8">
    <source>
        <dbReference type="Pfam" id="PF09335"/>
    </source>
</evidence>
<dbReference type="Proteomes" id="UP000424462">
    <property type="component" value="Chromosome"/>
</dbReference>
<organism evidence="9 10">
    <name type="scientific">Corynebacterium occultum</name>
    <dbReference type="NCBI Taxonomy" id="2675219"/>
    <lineage>
        <taxon>Bacteria</taxon>
        <taxon>Bacillati</taxon>
        <taxon>Actinomycetota</taxon>
        <taxon>Actinomycetes</taxon>
        <taxon>Mycobacteriales</taxon>
        <taxon>Corynebacteriaceae</taxon>
        <taxon>Corynebacterium</taxon>
    </lineage>
</organism>
<protein>
    <recommendedName>
        <fullName evidence="8">VTT domain-containing protein</fullName>
    </recommendedName>
</protein>
<gene>
    <name evidence="9" type="ORF">COCCU_01650</name>
</gene>
<evidence type="ECO:0000256" key="5">
    <source>
        <dbReference type="ARBA" id="ARBA00022989"/>
    </source>
</evidence>
<evidence type="ECO:0000256" key="2">
    <source>
        <dbReference type="ARBA" id="ARBA00010792"/>
    </source>
</evidence>
<feature type="domain" description="VTT" evidence="8">
    <location>
        <begin position="35"/>
        <end position="160"/>
    </location>
</feature>
<keyword evidence="4 7" id="KW-0812">Transmembrane</keyword>